<comment type="caution">
    <text evidence="7">The sequence shown here is derived from an EMBL/GenBank/DDBJ whole genome shotgun (WGS) entry which is preliminary data.</text>
</comment>
<reference evidence="7" key="1">
    <citation type="submission" date="2020-11" db="EMBL/GenBank/DDBJ databases">
        <authorList>
            <consortium name="DOE Joint Genome Institute"/>
            <person name="Ahrendt S."/>
            <person name="Riley R."/>
            <person name="Andreopoulos W."/>
            <person name="Labutti K."/>
            <person name="Pangilinan J."/>
            <person name="Ruiz-Duenas F.J."/>
            <person name="Barrasa J.M."/>
            <person name="Sanchez-Garcia M."/>
            <person name="Camarero S."/>
            <person name="Miyauchi S."/>
            <person name="Serrano A."/>
            <person name="Linde D."/>
            <person name="Babiker R."/>
            <person name="Drula E."/>
            <person name="Ayuso-Fernandez I."/>
            <person name="Pacheco R."/>
            <person name="Padilla G."/>
            <person name="Ferreira P."/>
            <person name="Barriuso J."/>
            <person name="Kellner H."/>
            <person name="Castanera R."/>
            <person name="Alfaro M."/>
            <person name="Ramirez L."/>
            <person name="Pisabarro A.G."/>
            <person name="Kuo A."/>
            <person name="Tritt A."/>
            <person name="Lipzen A."/>
            <person name="He G."/>
            <person name="Yan M."/>
            <person name="Ng V."/>
            <person name="Cullen D."/>
            <person name="Martin F."/>
            <person name="Rosso M.-N."/>
            <person name="Henrissat B."/>
            <person name="Hibbett D."/>
            <person name="Martinez A.T."/>
            <person name="Grigoriev I.V."/>
        </authorList>
    </citation>
    <scope>NUCLEOTIDE SEQUENCE</scope>
    <source>
        <strain evidence="7">MF-IS2</strain>
    </source>
</reference>
<dbReference type="GO" id="GO:0031218">
    <property type="term" value="F:arabinogalactan endo-1,4-beta-galactosidase activity"/>
    <property type="evidence" value="ECO:0007669"/>
    <property type="project" value="UniProtKB-EC"/>
</dbReference>
<comment type="similarity">
    <text evidence="2 6">Belongs to the glycosyl hydrolase 53 family.</text>
</comment>
<evidence type="ECO:0000313" key="7">
    <source>
        <dbReference type="EMBL" id="KAF9445720.1"/>
    </source>
</evidence>
<keyword evidence="4 6" id="KW-0378">Hydrolase</keyword>
<keyword evidence="6" id="KW-0732">Signal</keyword>
<name>A0A9P6C1J5_9AGAR</name>
<dbReference type="EMBL" id="MU151284">
    <property type="protein sequence ID" value="KAF9445720.1"/>
    <property type="molecule type" value="Genomic_DNA"/>
</dbReference>
<protein>
    <recommendedName>
        <fullName evidence="3 6">Arabinogalactan endo-beta-1,4-galactanase</fullName>
        <ecNumber evidence="3 6">3.2.1.89</ecNumber>
    </recommendedName>
</protein>
<proteinExistence type="inferred from homology"/>
<keyword evidence="5 6" id="KW-0326">Glycosidase</keyword>
<dbReference type="GO" id="GO:0015926">
    <property type="term" value="F:glucosidase activity"/>
    <property type="evidence" value="ECO:0007669"/>
    <property type="project" value="InterPro"/>
</dbReference>
<accession>A0A9P6C1J5</accession>
<evidence type="ECO:0000256" key="1">
    <source>
        <dbReference type="ARBA" id="ARBA00001695"/>
    </source>
</evidence>
<dbReference type="PANTHER" id="PTHR34983:SF1">
    <property type="entry name" value="ARABINOGALACTAN ENDO-BETA-1,4-GALACTANASE A"/>
    <property type="match status" value="1"/>
</dbReference>
<evidence type="ECO:0000256" key="4">
    <source>
        <dbReference type="ARBA" id="ARBA00022801"/>
    </source>
</evidence>
<dbReference type="GO" id="GO:0045490">
    <property type="term" value="P:pectin catabolic process"/>
    <property type="evidence" value="ECO:0007669"/>
    <property type="project" value="TreeGrafter"/>
</dbReference>
<evidence type="ECO:0000256" key="2">
    <source>
        <dbReference type="ARBA" id="ARBA00010687"/>
    </source>
</evidence>
<dbReference type="PANTHER" id="PTHR34983">
    <property type="entry name" value="ARABINOGALACTAN ENDO-BETA-1,4-GALACTANASE A"/>
    <property type="match status" value="1"/>
</dbReference>
<comment type="catalytic activity">
    <reaction evidence="1 6">
        <text>The enzyme specifically hydrolyzes (1-&gt;4)-beta-D-galactosidic linkages in type I arabinogalactans.</text>
        <dbReference type="EC" id="3.2.1.89"/>
    </reaction>
</comment>
<dbReference type="InterPro" id="IPR011683">
    <property type="entry name" value="Glyco_hydro_53"/>
</dbReference>
<sequence>MLRFLHFLLLLPALFLQVQAITWRGADFSSLANLESSGRTYRDTSGGAVTPFEKILHNHGANLARIRIWTSTSSSQYSLNYGLALAKRAAAAGMSLLVDLHYSDTWADPGHQSIPSAWPTDLSGLNTEIWTYTRDVVNAFASQGTPIQFIQIGNEINDGLLWPTGRISTQGFSPASQLLHSAATGVRAATGGSSVKIMVHIANGWDSSGVNFFYNGIFLAGQFATSDFDLFGFSFYPFYNSAAKYSALQSTLTGIANKFNKDIMVVETDWPATGSCSGVTLSETSVPISVAGQTTWFNGIKNVLSAVPNGHGIGVVYWEPGWIGNAGLGSSCSDNLLVDGSGVSRSSMSMFSS</sequence>
<dbReference type="AlphaFoldDB" id="A0A9P6C1J5"/>
<gene>
    <name evidence="7" type="ORF">P691DRAFT_734488</name>
</gene>
<keyword evidence="8" id="KW-1185">Reference proteome</keyword>
<dbReference type="OrthoDB" id="110914at2759"/>
<feature type="chain" id="PRO_5040543372" description="Arabinogalactan endo-beta-1,4-galactanase" evidence="6">
    <location>
        <begin position="21"/>
        <end position="353"/>
    </location>
</feature>
<dbReference type="EC" id="3.2.1.89" evidence="3 6"/>
<dbReference type="SUPFAM" id="SSF51445">
    <property type="entry name" value="(Trans)glycosidases"/>
    <property type="match status" value="1"/>
</dbReference>
<evidence type="ECO:0000256" key="6">
    <source>
        <dbReference type="RuleBase" id="RU361192"/>
    </source>
</evidence>
<dbReference type="Pfam" id="PF07745">
    <property type="entry name" value="Glyco_hydro_53"/>
    <property type="match status" value="1"/>
</dbReference>
<evidence type="ECO:0000256" key="5">
    <source>
        <dbReference type="ARBA" id="ARBA00023295"/>
    </source>
</evidence>
<dbReference type="Gene3D" id="3.20.20.80">
    <property type="entry name" value="Glycosidases"/>
    <property type="match status" value="1"/>
</dbReference>
<dbReference type="Proteomes" id="UP000807342">
    <property type="component" value="Unassembled WGS sequence"/>
</dbReference>
<evidence type="ECO:0000313" key="8">
    <source>
        <dbReference type="Proteomes" id="UP000807342"/>
    </source>
</evidence>
<evidence type="ECO:0000256" key="3">
    <source>
        <dbReference type="ARBA" id="ARBA00012556"/>
    </source>
</evidence>
<feature type="signal peptide" evidence="6">
    <location>
        <begin position="1"/>
        <end position="20"/>
    </location>
</feature>
<dbReference type="InterPro" id="IPR017853">
    <property type="entry name" value="GH"/>
</dbReference>
<organism evidence="7 8">
    <name type="scientific">Macrolepiota fuliginosa MF-IS2</name>
    <dbReference type="NCBI Taxonomy" id="1400762"/>
    <lineage>
        <taxon>Eukaryota</taxon>
        <taxon>Fungi</taxon>
        <taxon>Dikarya</taxon>
        <taxon>Basidiomycota</taxon>
        <taxon>Agaricomycotina</taxon>
        <taxon>Agaricomycetes</taxon>
        <taxon>Agaricomycetidae</taxon>
        <taxon>Agaricales</taxon>
        <taxon>Agaricineae</taxon>
        <taxon>Agaricaceae</taxon>
        <taxon>Macrolepiota</taxon>
    </lineage>
</organism>